<evidence type="ECO:0000313" key="2">
    <source>
        <dbReference type="EMBL" id="KAF8403061.1"/>
    </source>
</evidence>
<dbReference type="EMBL" id="JABCRI010000007">
    <property type="protein sequence ID" value="KAF8403061.1"/>
    <property type="molecule type" value="Genomic_DNA"/>
</dbReference>
<feature type="compositionally biased region" description="Basic and acidic residues" evidence="1">
    <location>
        <begin position="68"/>
        <end position="79"/>
    </location>
</feature>
<dbReference type="GO" id="GO:0033204">
    <property type="term" value="F:ribonuclease P RNA binding"/>
    <property type="evidence" value="ECO:0007669"/>
    <property type="project" value="InterPro"/>
</dbReference>
<name>A0A834ZBG2_TETSI</name>
<dbReference type="GO" id="GO:0006364">
    <property type="term" value="P:rRNA processing"/>
    <property type="evidence" value="ECO:0007669"/>
    <property type="project" value="TreeGrafter"/>
</dbReference>
<organism evidence="2 3">
    <name type="scientific">Tetracentron sinense</name>
    <name type="common">Spur-leaf</name>
    <dbReference type="NCBI Taxonomy" id="13715"/>
    <lineage>
        <taxon>Eukaryota</taxon>
        <taxon>Viridiplantae</taxon>
        <taxon>Streptophyta</taxon>
        <taxon>Embryophyta</taxon>
        <taxon>Tracheophyta</taxon>
        <taxon>Spermatophyta</taxon>
        <taxon>Magnoliopsida</taxon>
        <taxon>Trochodendrales</taxon>
        <taxon>Trochodendraceae</taxon>
        <taxon>Tetracentron</taxon>
    </lineage>
</organism>
<dbReference type="PANTHER" id="PTHR13348:SF0">
    <property type="entry name" value="RIBONUCLEASE P PROTEIN SUBUNIT P29"/>
    <property type="match status" value="1"/>
</dbReference>
<dbReference type="OMA" id="DINHEHI"/>
<dbReference type="AlphaFoldDB" id="A0A834ZBG2"/>
<protein>
    <submittedName>
        <fullName evidence="2">Uncharacterized protein</fullName>
    </submittedName>
</protein>
<proteinExistence type="predicted"/>
<reference evidence="2 3" key="1">
    <citation type="submission" date="2020-04" db="EMBL/GenBank/DDBJ databases">
        <title>Plant Genome Project.</title>
        <authorList>
            <person name="Zhang R.-G."/>
        </authorList>
    </citation>
    <scope>NUCLEOTIDE SEQUENCE [LARGE SCALE GENOMIC DNA]</scope>
    <source>
        <strain evidence="2">YNK0</strain>
        <tissue evidence="2">Leaf</tissue>
    </source>
</reference>
<dbReference type="OrthoDB" id="124041at2759"/>
<dbReference type="PANTHER" id="PTHR13348">
    <property type="entry name" value="RIBONUCLEASE P SUBUNIT P29"/>
    <property type="match status" value="1"/>
</dbReference>
<evidence type="ECO:0000256" key="1">
    <source>
        <dbReference type="SAM" id="MobiDB-lite"/>
    </source>
</evidence>
<feature type="compositionally biased region" description="Polar residues" evidence="1">
    <location>
        <begin position="48"/>
        <end position="67"/>
    </location>
</feature>
<dbReference type="GO" id="GO:0000172">
    <property type="term" value="C:ribonuclease MRP complex"/>
    <property type="evidence" value="ECO:0007669"/>
    <property type="project" value="InterPro"/>
</dbReference>
<dbReference type="Proteomes" id="UP000655225">
    <property type="component" value="Unassembled WGS sequence"/>
</dbReference>
<accession>A0A834ZBG2</accession>
<dbReference type="InterPro" id="IPR016848">
    <property type="entry name" value="RNase_P/MRP_Rpp29-subunit"/>
</dbReference>
<dbReference type="GO" id="GO:0001682">
    <property type="term" value="P:tRNA 5'-leader removal"/>
    <property type="evidence" value="ECO:0007669"/>
    <property type="project" value="InterPro"/>
</dbReference>
<comment type="caution">
    <text evidence="2">The sequence shown here is derived from an EMBL/GenBank/DDBJ whole genome shotgun (WGS) entry which is preliminary data.</text>
</comment>
<dbReference type="GO" id="GO:0030677">
    <property type="term" value="C:ribonuclease P complex"/>
    <property type="evidence" value="ECO:0007669"/>
    <property type="project" value="InterPro"/>
</dbReference>
<keyword evidence="3" id="KW-1185">Reference proteome</keyword>
<feature type="region of interest" description="Disordered" evidence="1">
    <location>
        <begin position="27"/>
        <end position="79"/>
    </location>
</feature>
<evidence type="ECO:0000313" key="3">
    <source>
        <dbReference type="Proteomes" id="UP000655225"/>
    </source>
</evidence>
<gene>
    <name evidence="2" type="ORF">HHK36_011155</name>
</gene>
<sequence>MANTGVQDQKKRTFEALERRFAVAKAELEQKQKNKARSQEQGGEGHTKNSTSIASPVCETNASVTPSSKKDAAEDGRQDRLSPVLNLRFDNSCYKRKNPKAHFAFSGHTSSRGTTGVSDVEANDPTYFQLSQPVHENVLRTDVKLSNRKGSMADKIVHELLQNGDAAQKYMQGSRSMKIDNWLLLDNFVQGRGTLAGARIRALQSHSKPFKRHVPMKQNKKCGSFDLPQELHKESQLAQCLLTAELKGAILTGYTLYALRM</sequence>